<dbReference type="NCBIfam" id="NF033545">
    <property type="entry name" value="transpos_IS630"/>
    <property type="match status" value="1"/>
</dbReference>
<keyword evidence="3" id="KW-1185">Reference proteome</keyword>
<dbReference type="Pfam" id="PF13592">
    <property type="entry name" value="HTH_33"/>
    <property type="match status" value="1"/>
</dbReference>
<sequence>MFTTPDIATAICRSCDKNEKLRLQALLLVKNGLSPAKVAEDFSVHRSTVHRWMKRAEEEGLSSLKCKPGRGVKSYLTAEQLSELREALSKPIPTDDGFSRGWQTKDAIQFVREKFGISYSKSRMRQIIKNLGFSRIICRPQSKRRNQELTNEFISVEYPASLLRGWKTSP</sequence>
<reference evidence="2 3" key="1">
    <citation type="journal article" date="2017" name="BMC Genomics">
        <title>Genomic analysis of methanogenic archaea reveals a shift towards energy conservation.</title>
        <authorList>
            <person name="Gilmore S.P."/>
            <person name="Henske J.K."/>
            <person name="Sexton J.A."/>
            <person name="Solomon K.V."/>
            <person name="Seppala S."/>
            <person name="Yoo J.I."/>
            <person name="Huyett L.M."/>
            <person name="Pressman A."/>
            <person name="Cogan J.Z."/>
            <person name="Kivenson V."/>
            <person name="Peng X."/>
            <person name="Tan Y."/>
            <person name="Valentine D.L."/>
            <person name="O'Malley M.A."/>
        </authorList>
    </citation>
    <scope>NUCLEOTIDE SEQUENCE [LARGE SCALE GENOMIC DNA]</scope>
    <source>
        <strain evidence="2 3">MC-15</strain>
    </source>
</reference>
<organism evidence="2 3">
    <name type="scientific">Methanosarcina spelaei</name>
    <dbReference type="NCBI Taxonomy" id="1036679"/>
    <lineage>
        <taxon>Archaea</taxon>
        <taxon>Methanobacteriati</taxon>
        <taxon>Methanobacteriota</taxon>
        <taxon>Stenosarchaea group</taxon>
        <taxon>Methanomicrobia</taxon>
        <taxon>Methanosarcinales</taxon>
        <taxon>Methanosarcinaceae</taxon>
        <taxon>Methanosarcina</taxon>
    </lineage>
</organism>
<evidence type="ECO:0000259" key="1">
    <source>
        <dbReference type="Pfam" id="PF13592"/>
    </source>
</evidence>
<dbReference type="InterPro" id="IPR025959">
    <property type="entry name" value="Winged_HTH_dom"/>
</dbReference>
<dbReference type="Pfam" id="PF13384">
    <property type="entry name" value="HTH_23"/>
    <property type="match status" value="1"/>
</dbReference>
<dbReference type="InterPro" id="IPR047655">
    <property type="entry name" value="Transpos_IS630-like"/>
</dbReference>
<dbReference type="Proteomes" id="UP000218164">
    <property type="component" value="Unassembled WGS sequence"/>
</dbReference>
<proteinExistence type="predicted"/>
<dbReference type="SUPFAM" id="SSF46689">
    <property type="entry name" value="Homeodomain-like"/>
    <property type="match status" value="1"/>
</dbReference>
<feature type="non-terminal residue" evidence="2">
    <location>
        <position position="170"/>
    </location>
</feature>
<evidence type="ECO:0000313" key="3">
    <source>
        <dbReference type="Proteomes" id="UP000218164"/>
    </source>
</evidence>
<protein>
    <recommendedName>
        <fullName evidence="1">Winged helix-turn helix domain-containing protein</fullName>
    </recommendedName>
</protein>
<dbReference type="InterPro" id="IPR036388">
    <property type="entry name" value="WH-like_DNA-bd_sf"/>
</dbReference>
<dbReference type="EMBL" id="LMVP01000378">
    <property type="protein sequence ID" value="PAV12009.1"/>
    <property type="molecule type" value="Genomic_DNA"/>
</dbReference>
<name>A0A2A2HR79_9EURY</name>
<dbReference type="Gene3D" id="1.10.10.10">
    <property type="entry name" value="Winged helix-like DNA-binding domain superfamily/Winged helix DNA-binding domain"/>
    <property type="match status" value="1"/>
</dbReference>
<dbReference type="AlphaFoldDB" id="A0A2A2HR79"/>
<evidence type="ECO:0000313" key="2">
    <source>
        <dbReference type="EMBL" id="PAV12009.1"/>
    </source>
</evidence>
<comment type="caution">
    <text evidence="2">The sequence shown here is derived from an EMBL/GenBank/DDBJ whole genome shotgun (WGS) entry which is preliminary data.</text>
</comment>
<dbReference type="InterPro" id="IPR009057">
    <property type="entry name" value="Homeodomain-like_sf"/>
</dbReference>
<accession>A0A2A2HR79</accession>
<gene>
    <name evidence="2" type="ORF">ASJ81_21125</name>
</gene>
<feature type="domain" description="Winged helix-turn helix" evidence="1">
    <location>
        <begin position="102"/>
        <end position="154"/>
    </location>
</feature>